<dbReference type="STRING" id="1198029.A0A1U7LGL7"/>
<feature type="transmembrane region" description="Helical" evidence="1">
    <location>
        <begin position="81"/>
        <end position="104"/>
    </location>
</feature>
<keyword evidence="3" id="KW-1185">Reference proteome</keyword>
<proteinExistence type="predicted"/>
<keyword evidence="1" id="KW-0812">Transmembrane</keyword>
<comment type="caution">
    <text evidence="2">The sequence shown here is derived from an EMBL/GenBank/DDBJ whole genome shotgun (WGS) entry which is preliminary data.</text>
</comment>
<dbReference type="AlphaFoldDB" id="A0A1U7LGL7"/>
<keyword evidence="1" id="KW-0472">Membrane</keyword>
<protein>
    <submittedName>
        <fullName evidence="2">Nucleoporin POM34</fullName>
    </submittedName>
</protein>
<accession>A0A1U7LGL7</accession>
<sequence>SPETPNNRLDSLTSHQDLPVGVWRHPALDTVLRTARRRGLDQDIVRRLLWNFTVLFVFSRVKNLLSESDIPVLFRPLSHYTVYWNLIEIAFQGLCLFNIMFAAWRLCSPRDNFAELALTPSQRTLLGLDPTVASSIFPSSFQRRYHSSEIYQIESTESSITQLNPFAENTAHDR</sequence>
<dbReference type="Pfam" id="PF08058">
    <property type="entry name" value="NPCC"/>
    <property type="match status" value="1"/>
</dbReference>
<feature type="non-terminal residue" evidence="2">
    <location>
        <position position="1"/>
    </location>
</feature>
<reference evidence="2 3" key="1">
    <citation type="submission" date="2016-04" db="EMBL/GenBank/DDBJ databases">
        <title>Evolutionary innovation and constraint leading to complex multicellularity in the Ascomycota.</title>
        <authorList>
            <person name="Cisse O."/>
            <person name="Nguyen A."/>
            <person name="Hewitt D.A."/>
            <person name="Jedd G."/>
            <person name="Stajich J.E."/>
        </authorList>
    </citation>
    <scope>NUCLEOTIDE SEQUENCE [LARGE SCALE GENOMIC DNA]</scope>
    <source>
        <strain evidence="2 3">DAH-3</strain>
    </source>
</reference>
<dbReference type="EMBL" id="LXFE01004296">
    <property type="protein sequence ID" value="OLL21768.1"/>
    <property type="molecule type" value="Genomic_DNA"/>
</dbReference>
<keyword evidence="1" id="KW-1133">Transmembrane helix</keyword>
<evidence type="ECO:0000313" key="3">
    <source>
        <dbReference type="Proteomes" id="UP000186594"/>
    </source>
</evidence>
<evidence type="ECO:0000313" key="2">
    <source>
        <dbReference type="EMBL" id="OLL21768.1"/>
    </source>
</evidence>
<dbReference type="GO" id="GO:0005640">
    <property type="term" value="C:nuclear outer membrane"/>
    <property type="evidence" value="ECO:0007669"/>
    <property type="project" value="TreeGrafter"/>
</dbReference>
<dbReference type="GO" id="GO:0070762">
    <property type="term" value="C:nuclear pore transmembrane ring"/>
    <property type="evidence" value="ECO:0007669"/>
    <property type="project" value="TreeGrafter"/>
</dbReference>
<dbReference type="GO" id="GO:0030474">
    <property type="term" value="P:spindle pole body duplication"/>
    <property type="evidence" value="ECO:0007669"/>
    <property type="project" value="TreeGrafter"/>
</dbReference>
<dbReference type="GO" id="GO:0006606">
    <property type="term" value="P:protein import into nucleus"/>
    <property type="evidence" value="ECO:0007669"/>
    <property type="project" value="TreeGrafter"/>
</dbReference>
<dbReference type="Proteomes" id="UP000186594">
    <property type="component" value="Unassembled WGS sequence"/>
</dbReference>
<name>A0A1U7LGL7_NEOID</name>
<dbReference type="InterPro" id="IPR012578">
    <property type="entry name" value="Nucl_pore_cmplx"/>
</dbReference>
<dbReference type="OrthoDB" id="429932at2759"/>
<gene>
    <name evidence="2" type="ORF">NEOLI_002143</name>
</gene>
<evidence type="ECO:0000256" key="1">
    <source>
        <dbReference type="SAM" id="Phobius"/>
    </source>
</evidence>
<dbReference type="PANTHER" id="PTHR28003">
    <property type="entry name" value="NUCLEOPORIN POM34"/>
    <property type="match status" value="1"/>
</dbReference>
<dbReference type="PANTHER" id="PTHR28003:SF1">
    <property type="entry name" value="NUCLEOPORIN POM34"/>
    <property type="match status" value="1"/>
</dbReference>
<organism evidence="2 3">
    <name type="scientific">Neolecta irregularis (strain DAH-3)</name>
    <dbReference type="NCBI Taxonomy" id="1198029"/>
    <lineage>
        <taxon>Eukaryota</taxon>
        <taxon>Fungi</taxon>
        <taxon>Dikarya</taxon>
        <taxon>Ascomycota</taxon>
        <taxon>Taphrinomycotina</taxon>
        <taxon>Neolectales</taxon>
        <taxon>Neolectaceae</taxon>
        <taxon>Neolecta</taxon>
    </lineage>
</organism>